<reference evidence="1 2" key="1">
    <citation type="submission" date="2018-06" db="EMBL/GenBank/DDBJ databases">
        <authorList>
            <consortium name="Pathogen Informatics"/>
            <person name="Doyle S."/>
        </authorList>
    </citation>
    <scope>NUCLEOTIDE SEQUENCE [LARGE SCALE GENOMIC DNA]</scope>
    <source>
        <strain evidence="1 2">NCTC11938</strain>
    </source>
</reference>
<evidence type="ECO:0000313" key="2">
    <source>
        <dbReference type="Proteomes" id="UP000254191"/>
    </source>
</evidence>
<evidence type="ECO:0000313" key="1">
    <source>
        <dbReference type="EMBL" id="SUC38979.1"/>
    </source>
</evidence>
<dbReference type="Proteomes" id="UP000254191">
    <property type="component" value="Unassembled WGS sequence"/>
</dbReference>
<sequence length="228" mass="26294">MTKRSDIDGGRLIYTKEIGWIDKGHAKGEDASTLMSVLTAGDYSTKEPYFTLKYTQYMGRGRSYGVSKITRWKVRRGLSDNDKKRVALTIIMYTTHKFESLQDSFPFSWFTDSGYSGEDCISNLLGFYRAVSDVDPMTYLTVLSKEEAYRRWDYYGSIGKYKNKLFKPLIFPDPAIYPNNARPYFVSLPCYLDRVKPIEDIRNNSILIHVKDTTGINIGAESEWIKIE</sequence>
<name>A0A379GDA9_PROMI</name>
<dbReference type="EMBL" id="UGTS01000005">
    <property type="protein sequence ID" value="SUC38979.1"/>
    <property type="molecule type" value="Genomic_DNA"/>
</dbReference>
<protein>
    <submittedName>
        <fullName evidence="1">Uncharacterized protein</fullName>
    </submittedName>
</protein>
<dbReference type="RefSeq" id="WP_004246804.1">
    <property type="nucleotide sequence ID" value="NZ_CAXOIL010000003.1"/>
</dbReference>
<organism evidence="1 2">
    <name type="scientific">Proteus mirabilis</name>
    <dbReference type="NCBI Taxonomy" id="584"/>
    <lineage>
        <taxon>Bacteria</taxon>
        <taxon>Pseudomonadati</taxon>
        <taxon>Pseudomonadota</taxon>
        <taxon>Gammaproteobacteria</taxon>
        <taxon>Enterobacterales</taxon>
        <taxon>Morganellaceae</taxon>
        <taxon>Proteus</taxon>
    </lineage>
</organism>
<gene>
    <name evidence="1" type="ORF">NCTC11938_03270</name>
</gene>
<proteinExistence type="predicted"/>
<dbReference type="AlphaFoldDB" id="A0A379GDA9"/>
<accession>A0A379GDA9</accession>